<name>A0A839QZP0_9MICO</name>
<proteinExistence type="predicted"/>
<feature type="region of interest" description="Disordered" evidence="1">
    <location>
        <begin position="1"/>
        <end position="20"/>
    </location>
</feature>
<dbReference type="AlphaFoldDB" id="A0A839QZP0"/>
<sequence length="196" mass="20694">MSDPSLDQAPPKKRELPTKKNTSVKNMAWAMGLNLILVAIIAVAVVGLGRDNEQKPSAGSVTTVNIAESAGRAQETLPFPVAKPEMGEGWRPIKARQGGSGESGTWTVQQRSASGELLTFVQGSEYGPAITQLMGGEYRASGEEQQIGGADCEWFDGDDKRIALGCDTGDSGFVVYGGTNREDTAAFAEKAARTAQ</sequence>
<organism evidence="3 4">
    <name type="scientific">Helcobacillus massiliensis</name>
    <dbReference type="NCBI Taxonomy" id="521392"/>
    <lineage>
        <taxon>Bacteria</taxon>
        <taxon>Bacillati</taxon>
        <taxon>Actinomycetota</taxon>
        <taxon>Actinomycetes</taxon>
        <taxon>Micrococcales</taxon>
        <taxon>Dermabacteraceae</taxon>
        <taxon>Helcobacillus</taxon>
    </lineage>
</organism>
<accession>A0A839QZP0</accession>
<reference evidence="3 4" key="1">
    <citation type="submission" date="2020-08" db="EMBL/GenBank/DDBJ databases">
        <title>Sequencing the genomes of 1000 actinobacteria strains.</title>
        <authorList>
            <person name="Klenk H.-P."/>
        </authorList>
    </citation>
    <scope>NUCLEOTIDE SEQUENCE [LARGE SCALE GENOMIC DNA]</scope>
    <source>
        <strain evidence="3 4">DSM 23040</strain>
    </source>
</reference>
<keyword evidence="4" id="KW-1185">Reference proteome</keyword>
<comment type="caution">
    <text evidence="3">The sequence shown here is derived from an EMBL/GenBank/DDBJ whole genome shotgun (WGS) entry which is preliminary data.</text>
</comment>
<evidence type="ECO:0008006" key="5">
    <source>
        <dbReference type="Google" id="ProtNLM"/>
    </source>
</evidence>
<dbReference type="RefSeq" id="WP_183375475.1">
    <property type="nucleotide sequence ID" value="NZ_CBCSFZ010000018.1"/>
</dbReference>
<protein>
    <recommendedName>
        <fullName evidence="5">DUF4245 family protein</fullName>
    </recommendedName>
</protein>
<evidence type="ECO:0000313" key="4">
    <source>
        <dbReference type="Proteomes" id="UP000568050"/>
    </source>
</evidence>
<dbReference type="Pfam" id="PF14030">
    <property type="entry name" value="DUF4245"/>
    <property type="match status" value="1"/>
</dbReference>
<evidence type="ECO:0000256" key="2">
    <source>
        <dbReference type="SAM" id="Phobius"/>
    </source>
</evidence>
<dbReference type="EMBL" id="JACHWP010000002">
    <property type="protein sequence ID" value="MBB3022867.1"/>
    <property type="molecule type" value="Genomic_DNA"/>
</dbReference>
<gene>
    <name evidence="3" type="ORF">FHX50_001150</name>
</gene>
<evidence type="ECO:0000256" key="1">
    <source>
        <dbReference type="SAM" id="MobiDB-lite"/>
    </source>
</evidence>
<dbReference type="Proteomes" id="UP000568050">
    <property type="component" value="Unassembled WGS sequence"/>
</dbReference>
<feature type="transmembrane region" description="Helical" evidence="2">
    <location>
        <begin position="27"/>
        <end position="48"/>
    </location>
</feature>
<dbReference type="InterPro" id="IPR025339">
    <property type="entry name" value="DUF4245"/>
</dbReference>
<keyword evidence="2" id="KW-0812">Transmembrane</keyword>
<evidence type="ECO:0000313" key="3">
    <source>
        <dbReference type="EMBL" id="MBB3022867.1"/>
    </source>
</evidence>
<keyword evidence="2" id="KW-1133">Transmembrane helix</keyword>
<keyword evidence="2" id="KW-0472">Membrane</keyword>